<dbReference type="Proteomes" id="UP000742786">
    <property type="component" value="Unassembled WGS sequence"/>
</dbReference>
<sequence length="452" mass="50227">MTKHTLLATALISLMATSYSSLAAVSAEEAAQLKTTLTPMGAERAGNKDGSIPAWDGGYTKVDPTWKNGAPRPDPFANEKPLFSINAQNMGQYAEKLSDGDKTLLKKYPTFRIDVYPTHRTAAAPQWIYDATYKNALNAKLTNNGLTLVGAYGGKPFPIAKTGIELVWNHMMQWGGEATFYKFSANVVSSDGAIVLATQGDQTLTFPYHIKDGEKSWNGDYWWHLQVATGPSFKAGESLLIHDNVDWLNKGREAWQYLPGQRRVRKAPTVAFDTPDFVMSGVGNFDEAFVYLGSPERYDWKLVGKKEMYVMYNNNKINFSTSEKALTKGHLNPDLVRWELHRVWVVDATLAPGKRHVVPKRRCYFDEDTGTMLMADLWDASGALWKHDFGLTMLAPDIPALLDNVNWGVYNFPTGNYALNINLIGSKASYKTIKVPPKAFFSPDSMAGAGVR</sequence>
<name>A0A916NGY6_9PROT</name>
<dbReference type="Gene3D" id="2.50.20.10">
    <property type="entry name" value="Lipoprotein localisation LolA/LolB/LppX"/>
    <property type="match status" value="1"/>
</dbReference>
<evidence type="ECO:0000313" key="2">
    <source>
        <dbReference type="EMBL" id="CAG4882744.1"/>
    </source>
</evidence>
<protein>
    <recommendedName>
        <fullName evidence="4">DUF1329 domain-containing protein</fullName>
    </recommendedName>
</protein>
<evidence type="ECO:0008006" key="4">
    <source>
        <dbReference type="Google" id="ProtNLM"/>
    </source>
</evidence>
<dbReference type="AlphaFoldDB" id="A0A916NGY6"/>
<evidence type="ECO:0000256" key="1">
    <source>
        <dbReference type="SAM" id="SignalP"/>
    </source>
</evidence>
<dbReference type="EMBL" id="CAJQUM010000001">
    <property type="protein sequence ID" value="CAG4882744.1"/>
    <property type="molecule type" value="Genomic_DNA"/>
</dbReference>
<reference evidence="2" key="1">
    <citation type="submission" date="2021-04" db="EMBL/GenBank/DDBJ databases">
        <authorList>
            <person name="Hornung B."/>
        </authorList>
    </citation>
    <scope>NUCLEOTIDE SEQUENCE</scope>
    <source>
        <strain evidence="2">G5G6</strain>
    </source>
</reference>
<keyword evidence="1" id="KW-0732">Signal</keyword>
<comment type="caution">
    <text evidence="2">The sequence shown here is derived from an EMBL/GenBank/DDBJ whole genome shotgun (WGS) entry which is preliminary data.</text>
</comment>
<dbReference type="CDD" id="cd16329">
    <property type="entry name" value="LolA_like"/>
    <property type="match status" value="1"/>
</dbReference>
<feature type="chain" id="PRO_5037548200" description="DUF1329 domain-containing protein" evidence="1">
    <location>
        <begin position="24"/>
        <end position="452"/>
    </location>
</feature>
<gene>
    <name evidence="2" type="ORF">GTOL_10626</name>
</gene>
<feature type="signal peptide" evidence="1">
    <location>
        <begin position="1"/>
        <end position="23"/>
    </location>
</feature>
<dbReference type="Pfam" id="PF07044">
    <property type="entry name" value="DUF1329"/>
    <property type="match status" value="1"/>
</dbReference>
<dbReference type="RefSeq" id="WP_220634788.1">
    <property type="nucleotide sequence ID" value="NZ_CAJQUM010000001.1"/>
</dbReference>
<accession>A0A916NGY6</accession>
<proteinExistence type="predicted"/>
<organism evidence="2 3">
    <name type="scientific">Georgfuchsia toluolica</name>
    <dbReference type="NCBI Taxonomy" id="424218"/>
    <lineage>
        <taxon>Bacteria</taxon>
        <taxon>Pseudomonadati</taxon>
        <taxon>Pseudomonadota</taxon>
        <taxon>Betaproteobacteria</taxon>
        <taxon>Nitrosomonadales</taxon>
        <taxon>Sterolibacteriaceae</taxon>
        <taxon>Georgfuchsia</taxon>
    </lineage>
</organism>
<keyword evidence="3" id="KW-1185">Reference proteome</keyword>
<evidence type="ECO:0000313" key="3">
    <source>
        <dbReference type="Proteomes" id="UP000742786"/>
    </source>
</evidence>
<dbReference type="InterPro" id="IPR010752">
    <property type="entry name" value="DUF1329"/>
</dbReference>